<dbReference type="CDD" id="cd13539">
    <property type="entry name" value="PBP2_AvModA"/>
    <property type="match status" value="1"/>
</dbReference>
<dbReference type="InterPro" id="IPR005950">
    <property type="entry name" value="ModA"/>
</dbReference>
<dbReference type="Pfam" id="PF13531">
    <property type="entry name" value="SBP_bac_11"/>
    <property type="match status" value="1"/>
</dbReference>
<dbReference type="AlphaFoldDB" id="A0A1T4Y8R2"/>
<name>A0A1T4Y8R2_9CLOT</name>
<reference evidence="7" key="1">
    <citation type="submission" date="2017-02" db="EMBL/GenBank/DDBJ databases">
        <authorList>
            <person name="Varghese N."/>
            <person name="Submissions S."/>
        </authorList>
    </citation>
    <scope>NUCLEOTIDE SEQUENCE [LARGE SCALE GENOMIC DNA]</scope>
    <source>
        <strain evidence="7">USBA 833</strain>
    </source>
</reference>
<feature type="binding site" evidence="5">
    <location>
        <position position="206"/>
    </location>
    <ligand>
        <name>molybdate</name>
        <dbReference type="ChEBI" id="CHEBI:36264"/>
    </ligand>
</feature>
<sequence>MKKILPIVLIFIIISSNSAFKHFNVFNSKASSKEAEKSNEITVAAAADLVFAFNDIGKLYEKETGNKVKLIFSSSGTAREQIENGAPYDVYASANIKFVDDLISKGKIISDTKQLYAVGRIGIATKIDSPLKVNDVKDLLKEDFKKIAIANPDHAPYGTASKEALQSLGLWEDLKDKMVYCKDIQDVLAMTKSGNVEAGFISLSVYKKDEMNFMLIDDKLHKPLKQAMAVVKGTKNESISRDFIKFVNGKEGREIMKRYGFVLPGDI</sequence>
<accession>A0A1T4Y8R2</accession>
<dbReference type="InterPro" id="IPR050682">
    <property type="entry name" value="ModA/WtpA"/>
</dbReference>
<evidence type="ECO:0000256" key="3">
    <source>
        <dbReference type="ARBA" id="ARBA00022723"/>
    </source>
</evidence>
<dbReference type="OrthoDB" id="9785015at2"/>
<dbReference type="GO" id="GO:0046872">
    <property type="term" value="F:metal ion binding"/>
    <property type="evidence" value="ECO:0007669"/>
    <property type="project" value="UniProtKB-KW"/>
</dbReference>
<dbReference type="PANTHER" id="PTHR30632">
    <property type="entry name" value="MOLYBDATE-BINDING PERIPLASMIC PROTEIN"/>
    <property type="match status" value="1"/>
</dbReference>
<evidence type="ECO:0000256" key="1">
    <source>
        <dbReference type="ARBA" id="ARBA00009175"/>
    </source>
</evidence>
<dbReference type="NCBIfam" id="TIGR01256">
    <property type="entry name" value="modA"/>
    <property type="match status" value="1"/>
</dbReference>
<dbReference type="STRING" id="1147123.SAMN05443428_1265"/>
<dbReference type="Proteomes" id="UP000190105">
    <property type="component" value="Unassembled WGS sequence"/>
</dbReference>
<keyword evidence="4" id="KW-0732">Signal</keyword>
<feature type="binding site" evidence="5">
    <location>
        <position position="184"/>
    </location>
    <ligand>
        <name>molybdate</name>
        <dbReference type="ChEBI" id="CHEBI:36264"/>
    </ligand>
</feature>
<feature type="binding site" evidence="5">
    <location>
        <position position="75"/>
    </location>
    <ligand>
        <name>molybdate</name>
        <dbReference type="ChEBI" id="CHEBI:36264"/>
    </ligand>
</feature>
<keyword evidence="7" id="KW-1185">Reference proteome</keyword>
<organism evidence="6 7">
    <name type="scientific">Caloramator quimbayensis</name>
    <dbReference type="NCBI Taxonomy" id="1147123"/>
    <lineage>
        <taxon>Bacteria</taxon>
        <taxon>Bacillati</taxon>
        <taxon>Bacillota</taxon>
        <taxon>Clostridia</taxon>
        <taxon>Eubacteriales</taxon>
        <taxon>Clostridiaceae</taxon>
        <taxon>Caloramator</taxon>
    </lineage>
</organism>
<dbReference type="PIRSF" id="PIRSF004846">
    <property type="entry name" value="ModA"/>
    <property type="match status" value="1"/>
</dbReference>
<dbReference type="GO" id="GO:0015689">
    <property type="term" value="P:molybdate ion transport"/>
    <property type="evidence" value="ECO:0007669"/>
    <property type="project" value="InterPro"/>
</dbReference>
<proteinExistence type="inferred from homology"/>
<dbReference type="GO" id="GO:0030973">
    <property type="term" value="F:molybdate ion binding"/>
    <property type="evidence" value="ECO:0007669"/>
    <property type="project" value="InterPro"/>
</dbReference>
<dbReference type="EMBL" id="FUYH01000026">
    <property type="protein sequence ID" value="SKA97671.1"/>
    <property type="molecule type" value="Genomic_DNA"/>
</dbReference>
<dbReference type="SUPFAM" id="SSF53850">
    <property type="entry name" value="Periplasmic binding protein-like II"/>
    <property type="match status" value="1"/>
</dbReference>
<keyword evidence="3 5" id="KW-0479">Metal-binding</keyword>
<dbReference type="FunFam" id="3.40.190.10:FF:000035">
    <property type="entry name" value="Molybdate ABC transporter substrate-binding protein"/>
    <property type="match status" value="1"/>
</dbReference>
<evidence type="ECO:0000256" key="4">
    <source>
        <dbReference type="ARBA" id="ARBA00022729"/>
    </source>
</evidence>
<dbReference type="PANTHER" id="PTHR30632:SF14">
    <property type="entry name" value="TUNGSTATE_MOLYBDATE_CHROMATE-BINDING PROTEIN MODA"/>
    <property type="match status" value="1"/>
</dbReference>
<comment type="similarity">
    <text evidence="1">Belongs to the bacterial solute-binding protein ModA family.</text>
</comment>
<dbReference type="Gene3D" id="3.40.190.10">
    <property type="entry name" value="Periplasmic binding protein-like II"/>
    <property type="match status" value="2"/>
</dbReference>
<evidence type="ECO:0000256" key="2">
    <source>
        <dbReference type="ARBA" id="ARBA00022505"/>
    </source>
</evidence>
<dbReference type="RefSeq" id="WP_078697480.1">
    <property type="nucleotide sequence ID" value="NZ_FUYH01000026.1"/>
</dbReference>
<evidence type="ECO:0000256" key="5">
    <source>
        <dbReference type="PIRSR" id="PIRSR004846-1"/>
    </source>
</evidence>
<dbReference type="GO" id="GO:1901359">
    <property type="term" value="F:tungstate binding"/>
    <property type="evidence" value="ECO:0007669"/>
    <property type="project" value="UniProtKB-ARBA"/>
</dbReference>
<evidence type="ECO:0000313" key="7">
    <source>
        <dbReference type="Proteomes" id="UP000190105"/>
    </source>
</evidence>
<evidence type="ECO:0000313" key="6">
    <source>
        <dbReference type="EMBL" id="SKA97671.1"/>
    </source>
</evidence>
<protein>
    <submittedName>
        <fullName evidence="6">Molybdate transport system substrate-binding protein</fullName>
    </submittedName>
</protein>
<keyword evidence="2 5" id="KW-0500">Molybdenum</keyword>
<gene>
    <name evidence="6" type="ORF">SAMN05443428_1265</name>
</gene>
<dbReference type="InterPro" id="IPR044084">
    <property type="entry name" value="AvModA-like_subst-bd"/>
</dbReference>